<dbReference type="InterPro" id="IPR027417">
    <property type="entry name" value="P-loop_NTPase"/>
</dbReference>
<dbReference type="AlphaFoldDB" id="A0A370G3G7"/>
<dbReference type="CDD" id="cd01672">
    <property type="entry name" value="TMPK"/>
    <property type="match status" value="1"/>
</dbReference>
<comment type="similarity">
    <text evidence="1 11">Belongs to the thymidylate kinase family.</text>
</comment>
<keyword evidence="8 11" id="KW-0067">ATP-binding</keyword>
<evidence type="ECO:0000256" key="11">
    <source>
        <dbReference type="HAMAP-Rule" id="MF_00165"/>
    </source>
</evidence>
<keyword evidence="5 11" id="KW-0545">Nucleotide biosynthesis</keyword>
<dbReference type="RefSeq" id="WP_114746949.1">
    <property type="nucleotide sequence ID" value="NZ_CP158866.1"/>
</dbReference>
<dbReference type="SUPFAM" id="SSF52540">
    <property type="entry name" value="P-loop containing nucleoside triphosphate hydrolases"/>
    <property type="match status" value="1"/>
</dbReference>
<evidence type="ECO:0000256" key="9">
    <source>
        <dbReference type="ARBA" id="ARBA00048743"/>
    </source>
</evidence>
<keyword evidence="7 11" id="KW-0418">Kinase</keyword>
<dbReference type="EMBL" id="QQAY01000018">
    <property type="protein sequence ID" value="RDI38388.1"/>
    <property type="molecule type" value="Genomic_DNA"/>
</dbReference>
<dbReference type="EC" id="2.7.4.9" evidence="2 11"/>
<dbReference type="OrthoDB" id="9774907at2"/>
<reference evidence="13 14" key="1">
    <citation type="submission" date="2018-07" db="EMBL/GenBank/DDBJ databases">
        <title>Genomic Encyclopedia of Type Strains, Phase IV (KMG-IV): sequencing the most valuable type-strain genomes for metagenomic binning, comparative biology and taxonomic classification.</title>
        <authorList>
            <person name="Goeker M."/>
        </authorList>
    </citation>
    <scope>NUCLEOTIDE SEQUENCE [LARGE SCALE GENOMIC DNA]</scope>
    <source>
        <strain evidence="13 14">DSM 25281</strain>
    </source>
</reference>
<comment type="caution">
    <text evidence="13">The sequence shown here is derived from an EMBL/GenBank/DDBJ whole genome shotgun (WGS) entry which is preliminary data.</text>
</comment>
<accession>A0A370G3G7</accession>
<evidence type="ECO:0000313" key="14">
    <source>
        <dbReference type="Proteomes" id="UP000255326"/>
    </source>
</evidence>
<evidence type="ECO:0000256" key="1">
    <source>
        <dbReference type="ARBA" id="ARBA00009776"/>
    </source>
</evidence>
<dbReference type="InterPro" id="IPR018095">
    <property type="entry name" value="Thymidylate_kin_CS"/>
</dbReference>
<dbReference type="GO" id="GO:0005829">
    <property type="term" value="C:cytosol"/>
    <property type="evidence" value="ECO:0007669"/>
    <property type="project" value="TreeGrafter"/>
</dbReference>
<dbReference type="InterPro" id="IPR039430">
    <property type="entry name" value="Thymidylate_kin-like_dom"/>
</dbReference>
<dbReference type="GO" id="GO:0006235">
    <property type="term" value="P:dTTP biosynthetic process"/>
    <property type="evidence" value="ECO:0007669"/>
    <property type="project" value="UniProtKB-UniRule"/>
</dbReference>
<organism evidence="13 14">
    <name type="scientific">Falsibacillus pallidus</name>
    <dbReference type="NCBI Taxonomy" id="493781"/>
    <lineage>
        <taxon>Bacteria</taxon>
        <taxon>Bacillati</taxon>
        <taxon>Bacillota</taxon>
        <taxon>Bacilli</taxon>
        <taxon>Bacillales</taxon>
        <taxon>Bacillaceae</taxon>
        <taxon>Falsibacillus</taxon>
    </lineage>
</organism>
<evidence type="ECO:0000313" key="13">
    <source>
        <dbReference type="EMBL" id="RDI38388.1"/>
    </source>
</evidence>
<dbReference type="GO" id="GO:0006227">
    <property type="term" value="P:dUDP biosynthetic process"/>
    <property type="evidence" value="ECO:0007669"/>
    <property type="project" value="TreeGrafter"/>
</dbReference>
<dbReference type="NCBIfam" id="TIGR00041">
    <property type="entry name" value="DTMP_kinase"/>
    <property type="match status" value="1"/>
</dbReference>
<sequence>MNGIFITGEGPEGAGKTSILNKLAEDFSARGCNIVLTREPGGIRIAEQIREIILNKDNTEMDARTEALLYAAARRQHLVEKVKPALEKGAVVLCDRFIDSSLAYQGYARGLGIEEVYEMNLFATQDMMPDATLFFDITPEAGLERIEKNKGREVNRLDLEALDFHHKVYKGYQILLEKFHGRMHRIDASASFEEVYLAASKKFEQLLVQKGLL</sequence>
<evidence type="ECO:0000256" key="2">
    <source>
        <dbReference type="ARBA" id="ARBA00012980"/>
    </source>
</evidence>
<gene>
    <name evidence="11" type="primary">tmk</name>
    <name evidence="13" type="ORF">DFR59_1188</name>
</gene>
<comment type="catalytic activity">
    <reaction evidence="9 11">
        <text>dTMP + ATP = dTDP + ADP</text>
        <dbReference type="Rhea" id="RHEA:13517"/>
        <dbReference type="ChEBI" id="CHEBI:30616"/>
        <dbReference type="ChEBI" id="CHEBI:58369"/>
        <dbReference type="ChEBI" id="CHEBI:63528"/>
        <dbReference type="ChEBI" id="CHEBI:456216"/>
        <dbReference type="EC" id="2.7.4.9"/>
    </reaction>
</comment>
<dbReference type="Pfam" id="PF02223">
    <property type="entry name" value="Thymidylate_kin"/>
    <property type="match status" value="1"/>
</dbReference>
<evidence type="ECO:0000256" key="3">
    <source>
        <dbReference type="ARBA" id="ARBA00017144"/>
    </source>
</evidence>
<dbReference type="InterPro" id="IPR018094">
    <property type="entry name" value="Thymidylate_kinase"/>
</dbReference>
<evidence type="ECO:0000256" key="6">
    <source>
        <dbReference type="ARBA" id="ARBA00022741"/>
    </source>
</evidence>
<evidence type="ECO:0000256" key="7">
    <source>
        <dbReference type="ARBA" id="ARBA00022777"/>
    </source>
</evidence>
<dbReference type="HAMAP" id="MF_00165">
    <property type="entry name" value="Thymidylate_kinase"/>
    <property type="match status" value="1"/>
</dbReference>
<evidence type="ECO:0000256" key="10">
    <source>
        <dbReference type="ARBA" id="ARBA00057735"/>
    </source>
</evidence>
<keyword evidence="14" id="KW-1185">Reference proteome</keyword>
<feature type="binding site" evidence="11">
    <location>
        <begin position="10"/>
        <end position="17"/>
    </location>
    <ligand>
        <name>ATP</name>
        <dbReference type="ChEBI" id="CHEBI:30616"/>
    </ligand>
</feature>
<keyword evidence="4 11" id="KW-0808">Transferase</keyword>
<dbReference type="Proteomes" id="UP000255326">
    <property type="component" value="Unassembled WGS sequence"/>
</dbReference>
<dbReference type="GO" id="GO:0005524">
    <property type="term" value="F:ATP binding"/>
    <property type="evidence" value="ECO:0007669"/>
    <property type="project" value="UniProtKB-UniRule"/>
</dbReference>
<dbReference type="GO" id="GO:0004798">
    <property type="term" value="F:dTMP kinase activity"/>
    <property type="evidence" value="ECO:0007669"/>
    <property type="project" value="UniProtKB-UniRule"/>
</dbReference>
<feature type="domain" description="Thymidylate kinase-like" evidence="12">
    <location>
        <begin position="9"/>
        <end position="195"/>
    </location>
</feature>
<protein>
    <recommendedName>
        <fullName evidence="3 11">Thymidylate kinase</fullName>
        <ecNumber evidence="2 11">2.7.4.9</ecNumber>
    </recommendedName>
    <alternativeName>
        <fullName evidence="11">dTMP kinase</fullName>
    </alternativeName>
</protein>
<evidence type="ECO:0000256" key="4">
    <source>
        <dbReference type="ARBA" id="ARBA00022679"/>
    </source>
</evidence>
<evidence type="ECO:0000259" key="12">
    <source>
        <dbReference type="Pfam" id="PF02223"/>
    </source>
</evidence>
<dbReference type="PANTHER" id="PTHR10344:SF4">
    <property type="entry name" value="UMP-CMP KINASE 2, MITOCHONDRIAL"/>
    <property type="match status" value="1"/>
</dbReference>
<evidence type="ECO:0000256" key="5">
    <source>
        <dbReference type="ARBA" id="ARBA00022727"/>
    </source>
</evidence>
<comment type="function">
    <text evidence="10 11">Phosphorylation of dTMP to form dTDP in both de novo and salvage pathways of dTTP synthesis.</text>
</comment>
<dbReference type="PANTHER" id="PTHR10344">
    <property type="entry name" value="THYMIDYLATE KINASE"/>
    <property type="match status" value="1"/>
</dbReference>
<dbReference type="GO" id="GO:0006233">
    <property type="term" value="P:dTDP biosynthetic process"/>
    <property type="evidence" value="ECO:0007669"/>
    <property type="project" value="InterPro"/>
</dbReference>
<proteinExistence type="inferred from homology"/>
<keyword evidence="6 11" id="KW-0547">Nucleotide-binding</keyword>
<dbReference type="FunFam" id="3.40.50.300:FF:000225">
    <property type="entry name" value="Thymidylate kinase"/>
    <property type="match status" value="1"/>
</dbReference>
<evidence type="ECO:0000256" key="8">
    <source>
        <dbReference type="ARBA" id="ARBA00022840"/>
    </source>
</evidence>
<dbReference type="PROSITE" id="PS01331">
    <property type="entry name" value="THYMIDYLATE_KINASE"/>
    <property type="match status" value="1"/>
</dbReference>
<name>A0A370G3G7_9BACI</name>
<dbReference type="Gene3D" id="3.40.50.300">
    <property type="entry name" value="P-loop containing nucleotide triphosphate hydrolases"/>
    <property type="match status" value="1"/>
</dbReference>